<dbReference type="PANTHER" id="PTHR31313">
    <property type="entry name" value="TY1 ENHANCER ACTIVATOR"/>
    <property type="match status" value="1"/>
</dbReference>
<sequence length="565" mass="63034">MAKSPFVEPARPMSILLSDAIWYHQQTKVLGSRLCRGPRASDQTALGVSQPTRIRVAKRFFSVYFPCSSTPELPYGPRLVKALRDFSTINWTKVTRNGQPVLSGPGITSSLSSSMLPTFEEGEGSRSPLPSIAEFAAEIGPNIQLKQHLKAYFLENINCYYKFVDPSWLNFSDVFPNNDTALQLLYSAIFAAAAYSSPLATREVAENFIAYAENLVQQCYLHHLCLPVLQGLLIIAWYKHVALDLTKGNMYHYMAIGLSTHLGIKDASELKQDLSDIANIRTFWCLYLLDRTSTPKLGCQSGIPWEIDRVAPYINTVPVELIDIPALAFEYHCRLYRLSEQFIDPLYLSTFPKLPVAEKQAIAAKANGALLAFRKQIDKRLFVGRNVKPHKTQLVFWISYHCSLIILQRPLMDPDDLGLMAGLPGALRTATAAAHAITRLVKTLQASGDLRTVPHFMIFQVFRAALVHGLNMVFSEEAGGQRAPGNFWVLLRALGELGGTWKELGEIVMPFIHAATRTWGLDADKPPTQAEMEIATPDPTVELVGEETTDSPYQEDGQGNYYFMN</sequence>
<evidence type="ECO:0000313" key="9">
    <source>
        <dbReference type="Proteomes" id="UP001338125"/>
    </source>
</evidence>
<dbReference type="InterPro" id="IPR051615">
    <property type="entry name" value="Transcr_Regulatory_Elem"/>
</dbReference>
<keyword evidence="3" id="KW-0805">Transcription regulation</keyword>
<keyword evidence="9" id="KW-1185">Reference proteome</keyword>
<evidence type="ECO:0000256" key="1">
    <source>
        <dbReference type="ARBA" id="ARBA00022723"/>
    </source>
</evidence>
<evidence type="ECO:0000313" key="8">
    <source>
        <dbReference type="EMBL" id="KAK5992336.1"/>
    </source>
</evidence>
<keyword evidence="1" id="KW-0479">Metal-binding</keyword>
<comment type="caution">
    <text evidence="8">The sequence shown here is derived from an EMBL/GenBank/DDBJ whole genome shotgun (WGS) entry which is preliminary data.</text>
</comment>
<evidence type="ECO:0000256" key="4">
    <source>
        <dbReference type="ARBA" id="ARBA00023125"/>
    </source>
</evidence>
<protein>
    <recommendedName>
        <fullName evidence="7">Xylanolytic transcriptional activator regulatory domain-containing protein</fullName>
    </recommendedName>
</protein>
<evidence type="ECO:0000256" key="5">
    <source>
        <dbReference type="ARBA" id="ARBA00023163"/>
    </source>
</evidence>
<evidence type="ECO:0000259" key="7">
    <source>
        <dbReference type="Pfam" id="PF04082"/>
    </source>
</evidence>
<keyword evidence="4" id="KW-0238">DNA-binding</keyword>
<keyword evidence="6" id="KW-0539">Nucleus</keyword>
<evidence type="ECO:0000256" key="6">
    <source>
        <dbReference type="ARBA" id="ARBA00023242"/>
    </source>
</evidence>
<keyword evidence="5" id="KW-0804">Transcription</keyword>
<dbReference type="EMBL" id="JAVFKD010000012">
    <property type="protein sequence ID" value="KAK5992336.1"/>
    <property type="molecule type" value="Genomic_DNA"/>
</dbReference>
<feature type="domain" description="Xylanolytic transcriptional activator regulatory" evidence="7">
    <location>
        <begin position="152"/>
        <end position="301"/>
    </location>
</feature>
<dbReference type="CDD" id="cd12148">
    <property type="entry name" value="fungal_TF_MHR"/>
    <property type="match status" value="1"/>
</dbReference>
<proteinExistence type="predicted"/>
<evidence type="ECO:0000256" key="3">
    <source>
        <dbReference type="ARBA" id="ARBA00023015"/>
    </source>
</evidence>
<name>A0ABR0SJL0_9HYPO</name>
<dbReference type="PANTHER" id="PTHR31313:SF81">
    <property type="entry name" value="TY1 ENHANCER ACTIVATOR"/>
    <property type="match status" value="1"/>
</dbReference>
<reference evidence="8 9" key="1">
    <citation type="submission" date="2024-01" db="EMBL/GenBank/DDBJ databases">
        <title>Complete genome of Cladobotryum mycophilum ATHUM6906.</title>
        <authorList>
            <person name="Christinaki A.C."/>
            <person name="Myridakis A.I."/>
            <person name="Kouvelis V.N."/>
        </authorList>
    </citation>
    <scope>NUCLEOTIDE SEQUENCE [LARGE SCALE GENOMIC DNA]</scope>
    <source>
        <strain evidence="8 9">ATHUM6906</strain>
    </source>
</reference>
<keyword evidence="2" id="KW-0862">Zinc</keyword>
<dbReference type="Pfam" id="PF04082">
    <property type="entry name" value="Fungal_trans"/>
    <property type="match status" value="1"/>
</dbReference>
<organism evidence="8 9">
    <name type="scientific">Cladobotryum mycophilum</name>
    <dbReference type="NCBI Taxonomy" id="491253"/>
    <lineage>
        <taxon>Eukaryota</taxon>
        <taxon>Fungi</taxon>
        <taxon>Dikarya</taxon>
        <taxon>Ascomycota</taxon>
        <taxon>Pezizomycotina</taxon>
        <taxon>Sordariomycetes</taxon>
        <taxon>Hypocreomycetidae</taxon>
        <taxon>Hypocreales</taxon>
        <taxon>Hypocreaceae</taxon>
        <taxon>Cladobotryum</taxon>
    </lineage>
</organism>
<dbReference type="InterPro" id="IPR007219">
    <property type="entry name" value="XnlR_reg_dom"/>
</dbReference>
<accession>A0ABR0SJL0</accession>
<gene>
    <name evidence="8" type="ORF">PT974_05739</name>
</gene>
<evidence type="ECO:0000256" key="2">
    <source>
        <dbReference type="ARBA" id="ARBA00022833"/>
    </source>
</evidence>
<dbReference type="Proteomes" id="UP001338125">
    <property type="component" value="Unassembled WGS sequence"/>
</dbReference>